<evidence type="ECO:0000313" key="2">
    <source>
        <dbReference type="EMBL" id="OHT13537.1"/>
    </source>
</evidence>
<accession>A0A1J4KQF8</accession>
<evidence type="ECO:0000313" key="3">
    <source>
        <dbReference type="Proteomes" id="UP000179807"/>
    </source>
</evidence>
<keyword evidence="1" id="KW-0812">Transmembrane</keyword>
<feature type="transmembrane region" description="Helical" evidence="1">
    <location>
        <begin position="195"/>
        <end position="220"/>
    </location>
</feature>
<dbReference type="RefSeq" id="XP_068366673.1">
    <property type="nucleotide sequence ID" value="XM_068491188.1"/>
</dbReference>
<comment type="caution">
    <text evidence="2">The sequence shown here is derived from an EMBL/GenBank/DDBJ whole genome shotgun (WGS) entry which is preliminary data.</text>
</comment>
<feature type="transmembrane region" description="Helical" evidence="1">
    <location>
        <begin position="34"/>
        <end position="67"/>
    </location>
</feature>
<gene>
    <name evidence="2" type="ORF">TRFO_03269</name>
</gene>
<proteinExistence type="predicted"/>
<keyword evidence="3" id="KW-1185">Reference proteome</keyword>
<dbReference type="VEuPathDB" id="TrichDB:TRFO_03269"/>
<dbReference type="Proteomes" id="UP000179807">
    <property type="component" value="Unassembled WGS sequence"/>
</dbReference>
<dbReference type="EMBL" id="MLAK01000509">
    <property type="protein sequence ID" value="OHT13537.1"/>
    <property type="molecule type" value="Genomic_DNA"/>
</dbReference>
<keyword evidence="1" id="KW-0472">Membrane</keyword>
<sequence>MVKIKIIFMDIIPYMPTILRKKRRSEKEFSPKMLALNFFLVWVPCYTCGIGSIVTALAILSFIAPWYYCEFGIASNIYSKAFTGTGLLITLLVIPVLFYIIMIVYTERGKENYYLEYSALLILFAIVISTSVIWFPTLNKLGKTENIDLVLNEIDEYIKDGKGKWSKSNINQFREFSQNNNFTRDIPRKARHMKIWLGLFVGFGLLIIVFALSMSTLGLLCKIGSGERYVGILLESTDSLLES</sequence>
<feature type="transmembrane region" description="Helical" evidence="1">
    <location>
        <begin position="117"/>
        <end position="135"/>
    </location>
</feature>
<dbReference type="GeneID" id="94825892"/>
<reference evidence="2" key="1">
    <citation type="submission" date="2016-10" db="EMBL/GenBank/DDBJ databases">
        <authorList>
            <person name="Benchimol M."/>
            <person name="Almeida L.G."/>
            <person name="Vasconcelos A.T."/>
            <person name="Perreira-Neves A."/>
            <person name="Rosa I.A."/>
            <person name="Tasca T."/>
            <person name="Bogo M.R."/>
            <person name="de Souza W."/>
        </authorList>
    </citation>
    <scope>NUCLEOTIDE SEQUENCE [LARGE SCALE GENOMIC DNA]</scope>
    <source>
        <strain evidence="2">K</strain>
    </source>
</reference>
<evidence type="ECO:0000256" key="1">
    <source>
        <dbReference type="SAM" id="Phobius"/>
    </source>
</evidence>
<dbReference type="AlphaFoldDB" id="A0A1J4KQF8"/>
<keyword evidence="1" id="KW-1133">Transmembrane helix</keyword>
<protein>
    <submittedName>
        <fullName evidence="2">Uncharacterized protein</fullName>
    </submittedName>
</protein>
<organism evidence="2 3">
    <name type="scientific">Tritrichomonas foetus</name>
    <dbReference type="NCBI Taxonomy" id="1144522"/>
    <lineage>
        <taxon>Eukaryota</taxon>
        <taxon>Metamonada</taxon>
        <taxon>Parabasalia</taxon>
        <taxon>Tritrichomonadida</taxon>
        <taxon>Tritrichomonadidae</taxon>
        <taxon>Tritrichomonas</taxon>
    </lineage>
</organism>
<name>A0A1J4KQF8_9EUKA</name>
<feature type="transmembrane region" description="Helical" evidence="1">
    <location>
        <begin position="87"/>
        <end position="105"/>
    </location>
</feature>